<organism evidence="3">
    <name type="scientific">Echinostoma caproni</name>
    <dbReference type="NCBI Taxonomy" id="27848"/>
    <lineage>
        <taxon>Eukaryota</taxon>
        <taxon>Metazoa</taxon>
        <taxon>Spiralia</taxon>
        <taxon>Lophotrochozoa</taxon>
        <taxon>Platyhelminthes</taxon>
        <taxon>Trematoda</taxon>
        <taxon>Digenea</taxon>
        <taxon>Plagiorchiida</taxon>
        <taxon>Echinostomata</taxon>
        <taxon>Echinostomatoidea</taxon>
        <taxon>Echinostomatidae</taxon>
        <taxon>Echinostoma</taxon>
    </lineage>
</organism>
<keyword evidence="2" id="KW-1185">Reference proteome</keyword>
<evidence type="ECO:0000313" key="2">
    <source>
        <dbReference type="Proteomes" id="UP000272942"/>
    </source>
</evidence>
<name>A0A183B4F7_9TREM</name>
<gene>
    <name evidence="1" type="ORF">ECPE_LOCUS14092</name>
</gene>
<dbReference type="Proteomes" id="UP000272942">
    <property type="component" value="Unassembled WGS sequence"/>
</dbReference>
<dbReference type="PANTHER" id="PTHR47331">
    <property type="entry name" value="PHD-TYPE DOMAIN-CONTAINING PROTEIN"/>
    <property type="match status" value="1"/>
</dbReference>
<reference evidence="1 2" key="2">
    <citation type="submission" date="2018-11" db="EMBL/GenBank/DDBJ databases">
        <authorList>
            <consortium name="Pathogen Informatics"/>
        </authorList>
    </citation>
    <scope>NUCLEOTIDE SEQUENCE [LARGE SCALE GENOMIC DNA]</scope>
    <source>
        <strain evidence="1 2">Egypt</strain>
    </source>
</reference>
<dbReference type="AlphaFoldDB" id="A0A183B4F7"/>
<protein>
    <submittedName>
        <fullName evidence="3">DUF1758 domain-containing protein</fullName>
    </submittedName>
</protein>
<dbReference type="WBParaSite" id="ECPE_0001413201-mRNA-1">
    <property type="protein sequence ID" value="ECPE_0001413201-mRNA-1"/>
    <property type="gene ID" value="ECPE_0001413201"/>
</dbReference>
<accession>A0A183B4F7</accession>
<dbReference type="EMBL" id="UZAN01056688">
    <property type="protein sequence ID" value="VDP91364.1"/>
    <property type="molecule type" value="Genomic_DNA"/>
</dbReference>
<dbReference type="PANTHER" id="PTHR47331:SF5">
    <property type="entry name" value="RIBONUCLEASE H"/>
    <property type="match status" value="1"/>
</dbReference>
<evidence type="ECO:0000313" key="3">
    <source>
        <dbReference type="WBParaSite" id="ECPE_0001413201-mRNA-1"/>
    </source>
</evidence>
<reference evidence="3" key="1">
    <citation type="submission" date="2016-06" db="UniProtKB">
        <authorList>
            <consortium name="WormBaseParasite"/>
        </authorList>
    </citation>
    <scope>IDENTIFICATION</scope>
</reference>
<sequence length="208" mass="23263">MKALAFIDNGSDTTLLIKRFAVNHNITSRPSSLTINTVNGTKVMSADQANVTLLSLNNGERVEVTEALTIADLPMRAVEPIGELATRWAHLRNVCFKKYEPPEVDLLIGCDVLEAHWVMDQRPGGRKEPYAAHTMFGWTLFGRPHATNRFVETFGSNFGYALLVDLFGRNSGLRTKEQTALETQDLQSPGKETVSLENIHQSYEFRLI</sequence>
<evidence type="ECO:0000313" key="1">
    <source>
        <dbReference type="EMBL" id="VDP91364.1"/>
    </source>
</evidence>
<proteinExistence type="predicted"/>
<dbReference type="OrthoDB" id="6152067at2759"/>